<dbReference type="GeneID" id="32901071"/>
<evidence type="ECO:0000313" key="2">
    <source>
        <dbReference type="Proteomes" id="UP000249949"/>
    </source>
</evidence>
<organism evidence="1 2">
    <name type="scientific">Candidatus Nitrosomarinus catalinensis</name>
    <dbReference type="NCBI Taxonomy" id="1898749"/>
    <lineage>
        <taxon>Archaea</taxon>
        <taxon>Nitrososphaerota</taxon>
        <taxon>Nitrososphaeria</taxon>
        <taxon>Nitrosopumilales</taxon>
        <taxon>Nitrosopumilaceae</taxon>
        <taxon>Candidatus Nitrosomarinus</taxon>
    </lineage>
</organism>
<dbReference type="AlphaFoldDB" id="A0A2Z2HN16"/>
<reference evidence="1 2" key="1">
    <citation type="journal article" date="2017" name="Environ. Microbiol.">
        <title>Genome and epigenome of a novel marine Thaumarchaeota strain suggest viral infection, phosphorothioation DNA modification and multiple restriction systems.</title>
        <authorList>
            <person name="Ahlgren N.A."/>
            <person name="Chen Y."/>
            <person name="Needham D.M."/>
            <person name="Parada A.E."/>
            <person name="Sachdeva R."/>
            <person name="Trinh V."/>
            <person name="Chen T."/>
            <person name="Fuhrman J.A."/>
        </authorList>
    </citation>
    <scope>NUCLEOTIDE SEQUENCE [LARGE SCALE GENOMIC DNA]</scope>
    <source>
        <strain evidence="1 2">SPOT01</strain>
    </source>
</reference>
<gene>
    <name evidence="1" type="ORF">NMSP_0585</name>
</gene>
<dbReference type="OrthoDB" id="11575at2157"/>
<accession>A0A2Z2HN16</accession>
<name>A0A2Z2HN16_9ARCH</name>
<dbReference type="Proteomes" id="UP000249949">
    <property type="component" value="Chromosome"/>
</dbReference>
<dbReference type="EMBL" id="CP021324">
    <property type="protein sequence ID" value="ARS64206.1"/>
    <property type="molecule type" value="Genomic_DNA"/>
</dbReference>
<keyword evidence="2" id="KW-1185">Reference proteome</keyword>
<proteinExistence type="predicted"/>
<dbReference type="KEGG" id="nct:NMSP_0585"/>
<evidence type="ECO:0000313" key="1">
    <source>
        <dbReference type="EMBL" id="ARS64206.1"/>
    </source>
</evidence>
<sequence>MNDPLKARLAKLQKFSESAKRRANLYSDIAKMDDSNTARSLGALQKAPAPGKKLQKIGFLMLWIPEPTGVTCAIGGPMIVAGRYLDKKYNGSTIHDIGHHTKNTISTISDFRKTVS</sequence>
<dbReference type="RefSeq" id="WP_086907352.1">
    <property type="nucleotide sequence ID" value="NZ_CP021324.1"/>
</dbReference>
<protein>
    <submittedName>
        <fullName evidence="1">Uncharacterized protein</fullName>
    </submittedName>
</protein>